<dbReference type="GO" id="GO:0004674">
    <property type="term" value="F:protein serine/threonine kinase activity"/>
    <property type="evidence" value="ECO:0007669"/>
    <property type="project" value="UniProtKB-KW"/>
</dbReference>
<feature type="region of interest" description="Disordered" evidence="7">
    <location>
        <begin position="681"/>
        <end position="727"/>
    </location>
</feature>
<evidence type="ECO:0000256" key="6">
    <source>
        <dbReference type="PROSITE-ProRule" id="PRU10141"/>
    </source>
</evidence>
<evidence type="ECO:0000256" key="4">
    <source>
        <dbReference type="ARBA" id="ARBA00022777"/>
    </source>
</evidence>
<dbReference type="InterPro" id="IPR000719">
    <property type="entry name" value="Prot_kinase_dom"/>
</dbReference>
<dbReference type="Gene3D" id="1.10.510.10">
    <property type="entry name" value="Transferase(Phosphotransferase) domain 1"/>
    <property type="match status" value="1"/>
</dbReference>
<feature type="domain" description="Protein kinase" evidence="8">
    <location>
        <begin position="931"/>
        <end position="1184"/>
    </location>
</feature>
<dbReference type="InterPro" id="IPR017441">
    <property type="entry name" value="Protein_kinase_ATP_BS"/>
</dbReference>
<dbReference type="OrthoDB" id="4062651at2759"/>
<evidence type="ECO:0000256" key="1">
    <source>
        <dbReference type="ARBA" id="ARBA00022527"/>
    </source>
</evidence>
<feature type="compositionally biased region" description="Polar residues" evidence="7">
    <location>
        <begin position="704"/>
        <end position="714"/>
    </location>
</feature>
<dbReference type="PANTHER" id="PTHR23257">
    <property type="entry name" value="SERINE-THREONINE PROTEIN KINASE"/>
    <property type="match status" value="1"/>
</dbReference>
<feature type="compositionally biased region" description="Basic and acidic residues" evidence="7">
    <location>
        <begin position="1319"/>
        <end position="1335"/>
    </location>
</feature>
<feature type="compositionally biased region" description="Basic and acidic residues" evidence="7">
    <location>
        <begin position="1284"/>
        <end position="1308"/>
    </location>
</feature>
<protein>
    <recommendedName>
        <fullName evidence="8">Protein kinase domain-containing protein</fullName>
    </recommendedName>
</protein>
<keyword evidence="4" id="KW-0418">Kinase</keyword>
<dbReference type="PROSITE" id="PS00107">
    <property type="entry name" value="PROTEIN_KINASE_ATP"/>
    <property type="match status" value="1"/>
</dbReference>
<dbReference type="PROSITE" id="PS00108">
    <property type="entry name" value="PROTEIN_KINASE_ST"/>
    <property type="match status" value="1"/>
</dbReference>
<keyword evidence="2" id="KW-0808">Transferase</keyword>
<feature type="region of interest" description="Disordered" evidence="7">
    <location>
        <begin position="1185"/>
        <end position="1207"/>
    </location>
</feature>
<dbReference type="InterPro" id="IPR011009">
    <property type="entry name" value="Kinase-like_dom_sf"/>
</dbReference>
<dbReference type="Pfam" id="PF07714">
    <property type="entry name" value="PK_Tyr_Ser-Thr"/>
    <property type="match status" value="1"/>
</dbReference>
<keyword evidence="10" id="KW-1185">Reference proteome</keyword>
<dbReference type="SMART" id="SM00220">
    <property type="entry name" value="S_TKc"/>
    <property type="match status" value="1"/>
</dbReference>
<dbReference type="PANTHER" id="PTHR23257:SF957">
    <property type="entry name" value="F3O9.7 PROTEIN-RELATED"/>
    <property type="match status" value="1"/>
</dbReference>
<dbReference type="Gene3D" id="3.30.200.20">
    <property type="entry name" value="Phosphorylase Kinase, domain 1"/>
    <property type="match status" value="1"/>
</dbReference>
<comment type="caution">
    <text evidence="9">The sequence shown here is derived from an EMBL/GenBank/DDBJ whole genome shotgun (WGS) entry which is preliminary data.</text>
</comment>
<dbReference type="CDD" id="cd06410">
    <property type="entry name" value="PB1_UP2"/>
    <property type="match status" value="1"/>
</dbReference>
<dbReference type="FunFam" id="1.10.510.10:FF:000142">
    <property type="entry name" value="Octicosapeptide/phox/Bem1p domain kinase superfamily protein"/>
    <property type="match status" value="1"/>
</dbReference>
<feature type="binding site" evidence="6">
    <location>
        <position position="958"/>
    </location>
    <ligand>
        <name>ATP</name>
        <dbReference type="ChEBI" id="CHEBI:30616"/>
    </ligand>
</feature>
<evidence type="ECO:0000256" key="5">
    <source>
        <dbReference type="ARBA" id="ARBA00022840"/>
    </source>
</evidence>
<dbReference type="GO" id="GO:0005524">
    <property type="term" value="F:ATP binding"/>
    <property type="evidence" value="ECO:0007669"/>
    <property type="project" value="UniProtKB-UniRule"/>
</dbReference>
<dbReference type="SUPFAM" id="SSF56112">
    <property type="entry name" value="Protein kinase-like (PK-like)"/>
    <property type="match status" value="1"/>
</dbReference>
<dbReference type="Gene3D" id="3.10.20.90">
    <property type="entry name" value="Phosphatidylinositol 3-kinase Catalytic Subunit, Chain A, domain 1"/>
    <property type="match status" value="1"/>
</dbReference>
<dbReference type="InterPro" id="IPR050167">
    <property type="entry name" value="Ser_Thr_protein_kinase"/>
</dbReference>
<dbReference type="InterPro" id="IPR000270">
    <property type="entry name" value="PB1_dom"/>
</dbReference>
<feature type="compositionally biased region" description="Polar residues" evidence="7">
    <location>
        <begin position="453"/>
        <end position="464"/>
    </location>
</feature>
<feature type="region of interest" description="Disordered" evidence="7">
    <location>
        <begin position="1"/>
        <end position="45"/>
    </location>
</feature>
<dbReference type="InterPro" id="IPR008271">
    <property type="entry name" value="Ser/Thr_kinase_AS"/>
</dbReference>
<dbReference type="PRINTS" id="PR00109">
    <property type="entry name" value="TYRKINASE"/>
</dbReference>
<keyword evidence="5 6" id="KW-0067">ATP-binding</keyword>
<dbReference type="Pfam" id="PF00564">
    <property type="entry name" value="PB1"/>
    <property type="match status" value="1"/>
</dbReference>
<feature type="compositionally biased region" description="Basic and acidic residues" evidence="7">
    <location>
        <begin position="691"/>
        <end position="703"/>
    </location>
</feature>
<dbReference type="SMART" id="SM00666">
    <property type="entry name" value="PB1"/>
    <property type="match status" value="1"/>
</dbReference>
<feature type="region of interest" description="Disordered" evidence="7">
    <location>
        <begin position="520"/>
        <end position="543"/>
    </location>
</feature>
<keyword evidence="3 6" id="KW-0547">Nucleotide-binding</keyword>
<dbReference type="FunFam" id="3.10.20.90:FF:000058">
    <property type="entry name" value="Octicosapeptide/phox/Bem1p domain kinase superfamily protein"/>
    <property type="match status" value="1"/>
</dbReference>
<proteinExistence type="predicted"/>
<reference evidence="9 10" key="1">
    <citation type="submission" date="2020-10" db="EMBL/GenBank/DDBJ databases">
        <title>Plant Genome Project.</title>
        <authorList>
            <person name="Zhang R.-G."/>
        </authorList>
    </citation>
    <scope>NUCLEOTIDE SEQUENCE [LARGE SCALE GENOMIC DNA]</scope>
    <source>
        <strain evidence="9">FAFU-HL-1</strain>
        <tissue evidence="9">Leaf</tissue>
    </source>
</reference>
<accession>A0A835JVX1</accession>
<evidence type="ECO:0000256" key="7">
    <source>
        <dbReference type="SAM" id="MobiDB-lite"/>
    </source>
</evidence>
<evidence type="ECO:0000313" key="9">
    <source>
        <dbReference type="EMBL" id="KAF9678692.1"/>
    </source>
</evidence>
<evidence type="ECO:0000256" key="2">
    <source>
        <dbReference type="ARBA" id="ARBA00022679"/>
    </source>
</evidence>
<dbReference type="Proteomes" id="UP000657918">
    <property type="component" value="Unassembled WGS sequence"/>
</dbReference>
<keyword evidence="1" id="KW-0723">Serine/threonine-protein kinase</keyword>
<dbReference type="GO" id="GO:0005737">
    <property type="term" value="C:cytoplasm"/>
    <property type="evidence" value="ECO:0007669"/>
    <property type="project" value="TreeGrafter"/>
</dbReference>
<name>A0A835JVX1_9ROSI</name>
<evidence type="ECO:0000259" key="8">
    <source>
        <dbReference type="PROSITE" id="PS50011"/>
    </source>
</evidence>
<organism evidence="9 10">
    <name type="scientific">Salix dunnii</name>
    <dbReference type="NCBI Taxonomy" id="1413687"/>
    <lineage>
        <taxon>Eukaryota</taxon>
        <taxon>Viridiplantae</taxon>
        <taxon>Streptophyta</taxon>
        <taxon>Embryophyta</taxon>
        <taxon>Tracheophyta</taxon>
        <taxon>Spermatophyta</taxon>
        <taxon>Magnoliopsida</taxon>
        <taxon>eudicotyledons</taxon>
        <taxon>Gunneridae</taxon>
        <taxon>Pentapetalae</taxon>
        <taxon>rosids</taxon>
        <taxon>fabids</taxon>
        <taxon>Malpighiales</taxon>
        <taxon>Salicaceae</taxon>
        <taxon>Saliceae</taxon>
        <taxon>Salix</taxon>
    </lineage>
</organism>
<dbReference type="GO" id="GO:0007165">
    <property type="term" value="P:signal transduction"/>
    <property type="evidence" value="ECO:0007669"/>
    <property type="project" value="TreeGrafter"/>
</dbReference>
<dbReference type="InterPro" id="IPR001245">
    <property type="entry name" value="Ser-Thr/Tyr_kinase_cat_dom"/>
</dbReference>
<dbReference type="CDD" id="cd13999">
    <property type="entry name" value="STKc_MAP3K-like"/>
    <property type="match status" value="1"/>
</dbReference>
<dbReference type="SUPFAM" id="SSF54277">
    <property type="entry name" value="CAD &amp; PB1 domains"/>
    <property type="match status" value="1"/>
</dbReference>
<gene>
    <name evidence="9" type="ORF">SADUNF_Sadunf07G0061400</name>
</gene>
<dbReference type="PROSITE" id="PS50011">
    <property type="entry name" value="PROTEIN_KINASE_DOM"/>
    <property type="match status" value="1"/>
</dbReference>
<feature type="region of interest" description="Disordered" evidence="7">
    <location>
        <begin position="447"/>
        <end position="467"/>
    </location>
</feature>
<feature type="region of interest" description="Disordered" evidence="7">
    <location>
        <begin position="1284"/>
        <end position="1335"/>
    </location>
</feature>
<evidence type="ECO:0000256" key="3">
    <source>
        <dbReference type="ARBA" id="ARBA00022741"/>
    </source>
</evidence>
<dbReference type="EMBL" id="JADGMS010000007">
    <property type="protein sequence ID" value="KAF9678692.1"/>
    <property type="molecule type" value="Genomic_DNA"/>
</dbReference>
<evidence type="ECO:0000313" key="10">
    <source>
        <dbReference type="Proteomes" id="UP000657918"/>
    </source>
</evidence>
<sequence>MEESEIYKQYHYNSGDPRHERSQNASQAYMPDPAGSRNPNMRLPDLNVPPPEVKPVLNYSIQTGEEFALEFMRDRVNPKKPLVPNAVGDPNYATGYLEVKGILGIGHTGSENGSEISMLTKVERGQKEFERTNLSLREDRSNYGSVQPTTSGYESHGVLLHGYASSGVSDRSSGKMKVLCSFGGKILPRPSDGKLRYVGGETRIMRIARYISWHEFKQKTLAIHSQTRVIKYQLPGEDLDALVSVSCDEDLVNMMDECSEIEDSEGSQKLRMFLFSLSDLEDGQFGLGIAEVDSEFQYVVAVNGMDMGTRRESVLHGLASSSGNNLDGLDRSNTDRETISVVATTSVGLSASLLTDIYQSSQPTIPSSSNAHETYPQLYHGQMMDPRDAKQFPLHYHRHSTNYSSFGEIPYARQLHGLMSEEADLYEGQQYNSFQVKNPQISVKELKPRPAGSIQQQEIDQGTTHPMGKVYSAPVDEVLARAAVPEVDIHTAPIKHEGKYQEPKKLSSSADDVNRVQAPESWEDDQHSAPSGASGPGNADSASNPIDLSYLELSIPQRVYYSERIPRGQAELLNRLSKSDDSLGTQLLISHSRPDVMENKPITESMENFHENNLTAHTEHSISTEKPSCSDSKIMDDGVSDFVTDITTGDQRKPLVGEEGELGAGHPALCQLTSAVQHKDPAANLPDEQDDLKSRDVSDKDNLGHSQPFSWTESSTKDVEGVPSVGVSSTKQAEIQIDINDRFPCDFLSEIFSKGILTKDAFVVNPIHNDGAGVSVNMENHEPKHWSYFQKLANEGFVQNYVSIIDQDHLTTLSALTNVEEDHKSYHFTPLAAGGDSVDCGYSQINFGQDNQNNLPGMVSADSTMMSDFDHSHLKNTKSMQFEAVMENLQSPELQYEDGKLDNRNDDLPPRDPSLGDSYINTLQIIKNEDLEEQKELGSGTFGTVYHGKWRGTDVAVKRLKETLEFWREADILSKLHHPNVVAFYGVVQDGHGGALATVTEYMVDGSLRNVLLRKDRYLDRRKRLLIAMDAAFGMEYLHSKNIVHFDLKCDNLLVNLKDPQRPICKVGDFGLSKIKRNTLVSGGVRGTLPWMAPELLNGSSNKVSEKVDVFSFAIVLWEILTSEEPYANMHYGAIIGGIVNNTLRPTIPSYCDSEWRGLMEQCWAPNPAVRPSFTEIARRLRTMSSAASQAKGHGHKASNSQSASENPRCVRCPLFCKLNAMSKGALQVTQNTFCKEALWAVVEETRQQVAQICEMLAAGVNLNANNRPPVNKARVEGIARGQPVDRRRNPAPHIQHDMEEDSNKGDDMGYGLPPPARCSREQDDYRMKTDLPSF</sequence>